<evidence type="ECO:0000313" key="3">
    <source>
        <dbReference type="Proteomes" id="UP000823896"/>
    </source>
</evidence>
<dbReference type="PROSITE" id="PS51257">
    <property type="entry name" value="PROKAR_LIPOPROTEIN"/>
    <property type="match status" value="1"/>
</dbReference>
<feature type="transmembrane region" description="Helical" evidence="1">
    <location>
        <begin position="20"/>
        <end position="45"/>
    </location>
</feature>
<dbReference type="AlphaFoldDB" id="A0A9D2NPQ4"/>
<keyword evidence="1" id="KW-0472">Membrane</keyword>
<name>A0A9D2NPQ4_9FIRM</name>
<keyword evidence="1" id="KW-1133">Transmembrane helix</keyword>
<evidence type="ECO:0000313" key="2">
    <source>
        <dbReference type="EMBL" id="HJC36321.1"/>
    </source>
</evidence>
<feature type="transmembrane region" description="Helical" evidence="1">
    <location>
        <begin position="233"/>
        <end position="260"/>
    </location>
</feature>
<proteinExistence type="predicted"/>
<accession>A0A9D2NPQ4</accession>
<protein>
    <recommendedName>
        <fullName evidence="4">FtsX-like permease family protein</fullName>
    </recommendedName>
</protein>
<dbReference type="EMBL" id="DWWM01000026">
    <property type="protein sequence ID" value="HJC36321.1"/>
    <property type="molecule type" value="Genomic_DNA"/>
</dbReference>
<evidence type="ECO:0000256" key="1">
    <source>
        <dbReference type="SAM" id="Phobius"/>
    </source>
</evidence>
<keyword evidence="1" id="KW-0812">Transmembrane</keyword>
<feature type="transmembrane region" description="Helical" evidence="1">
    <location>
        <begin position="385"/>
        <end position="404"/>
    </location>
</feature>
<sequence length="453" mass="53812">MNNLKRLKKLVLANKETRRLYRMMQFLAIFMVISCTIIIVVAKWIEHDQNQKREELFGSWDEVFLDVPAEDLNYFKQNAFLEQISIQSIQEKVFLEGDKRVVLGSCDDNFLEMGNIELLEGRMPEKENEVAVEEEYLEILGVSNVGDVVSKDSEVKTLVGYKIIGIIKNYTQNWRMVNNIKFINCFILGEFGNEFDVFVKYYKSLGAGIQDLEVNMIEYRRNIYKTQINLNKILLKIILFILFLECVLMFLIAAMIRKYYAFRFVKNKEIKLSYVIVVLIEFLCMILLLHNIFQMQFHYFQYESRIYSPLRSISNIKILNYEVNFLLILMQKFDKIIDINWTIIYITLILLFSALNLIKSVRTKRQLIYNKIYYGKNIEINFKDFSIVIIAYILAFFTMLLRIFKTYDFLDMEMFMTAVNDYVIYAAILFAIIIFMLIVISNIIYKKIEKLNE</sequence>
<evidence type="ECO:0008006" key="4">
    <source>
        <dbReference type="Google" id="ProtNLM"/>
    </source>
</evidence>
<reference evidence="2" key="2">
    <citation type="submission" date="2021-04" db="EMBL/GenBank/DDBJ databases">
        <authorList>
            <person name="Gilroy R."/>
        </authorList>
    </citation>
    <scope>NUCLEOTIDE SEQUENCE</scope>
    <source>
        <strain evidence="2">CHK187-11901</strain>
    </source>
</reference>
<organism evidence="2 3">
    <name type="scientific">Candidatus Merdibacter merdavium</name>
    <dbReference type="NCBI Taxonomy" id="2838692"/>
    <lineage>
        <taxon>Bacteria</taxon>
        <taxon>Bacillati</taxon>
        <taxon>Bacillota</taxon>
        <taxon>Erysipelotrichia</taxon>
        <taxon>Erysipelotrichales</taxon>
        <taxon>Erysipelotrichaceae</taxon>
        <taxon>Merdibacter</taxon>
    </lineage>
</organism>
<gene>
    <name evidence="2" type="ORF">H9702_04240</name>
</gene>
<reference evidence="2" key="1">
    <citation type="journal article" date="2021" name="PeerJ">
        <title>Extensive microbial diversity within the chicken gut microbiome revealed by metagenomics and culture.</title>
        <authorList>
            <person name="Gilroy R."/>
            <person name="Ravi A."/>
            <person name="Getino M."/>
            <person name="Pursley I."/>
            <person name="Horton D.L."/>
            <person name="Alikhan N.F."/>
            <person name="Baker D."/>
            <person name="Gharbi K."/>
            <person name="Hall N."/>
            <person name="Watson M."/>
            <person name="Adriaenssens E.M."/>
            <person name="Foster-Nyarko E."/>
            <person name="Jarju S."/>
            <person name="Secka A."/>
            <person name="Antonio M."/>
            <person name="Oren A."/>
            <person name="Chaudhuri R.R."/>
            <person name="La Ragione R."/>
            <person name="Hildebrand F."/>
            <person name="Pallen M.J."/>
        </authorList>
    </citation>
    <scope>NUCLEOTIDE SEQUENCE</scope>
    <source>
        <strain evidence="2">CHK187-11901</strain>
    </source>
</reference>
<feature type="transmembrane region" description="Helical" evidence="1">
    <location>
        <begin position="272"/>
        <end position="293"/>
    </location>
</feature>
<dbReference type="Proteomes" id="UP000823896">
    <property type="component" value="Unassembled WGS sequence"/>
</dbReference>
<feature type="transmembrane region" description="Helical" evidence="1">
    <location>
        <begin position="339"/>
        <end position="358"/>
    </location>
</feature>
<comment type="caution">
    <text evidence="2">The sequence shown here is derived from an EMBL/GenBank/DDBJ whole genome shotgun (WGS) entry which is preliminary data.</text>
</comment>
<feature type="transmembrane region" description="Helical" evidence="1">
    <location>
        <begin position="424"/>
        <end position="445"/>
    </location>
</feature>